<evidence type="ECO:0000256" key="1">
    <source>
        <dbReference type="ARBA" id="ARBA00022729"/>
    </source>
</evidence>
<sequence>MLFPLSASAAVYTVSSEAQLRDAITTINSTSDANAVIKLAASFTVSGTVSFSAATQPITLDTQGFVLSKATTSTIGRFTTNTNGVWTFNGNYTGLAGTTPAMGLSLAAVGFQGVNITNGTIRGGDQSGATGAGGVGVTLVSGAPLTNNGSIKGGTSVNFDTTSSTLGAGVSMVTATSLVNSSTGVILGGDGSGGGVAGAGVSVFSGATVRIVNNGMIRGGTALDANTIGGNAIRIGGGTVTLTNTGTLEGGRGAAAFSALSSSTINMVNSGTVIAGAGYANAIEFGATATSVATLELQAGSNIIGNVIASQSGTNDTFKLGGSTNSVFDASTLGDTAQYRYFDTFIKTGTSTWVLIGTDALTLPWTVDQGTLQIGNGGTDGSMASDVTVNSGASLAFNRADTYTYGGTISGAGGVSQVGMGTTVLTAANTYTGTTNINAGTLQVDGSITSPVSVNAGGTLSGSGVVTGTVTNSGIVMPGSNGAGVLTLANYIGNSGTVRIATRLGGDSATTGLLDITGDTAGSSFVKVVNVGGTGVQTVDGIKIIEVAGVSNGSFTLVGDYLYKGTPAVVAGAYAYRLYKGGVSTPADGDWYLRSTLDESDLTSTPSTSTPAATQPLYAPTVPLYEAYSRLLQTLNELGTLQERVGNRSWSVDATHEGGISRGAWAQIDGQHAHDDPHSSTAAMSQNIRTWKFQAGIDAPVYESNAGSLVAGATFQYGTANSDVRSDFGTGTVDAKGYGFGGTLTWYGNNGFYLDSQATITWFDTDLNSTALARRVADGNGGRGYAASLEAGQRLPLENGWSLTPQVQLAWSQAGFDSFTDPYDAQVSADNGSSLVNRVGLSLDHEQKWIAANGKASRSHLYGVANVYYDYLNGTSAHVSDVTVENKLQAWWAGVGMGASLNWDDDRYTAYGEVLARMSLQDVGDSNALGARVGIKMKW</sequence>
<dbReference type="Pfam" id="PF12951">
    <property type="entry name" value="PATR"/>
    <property type="match status" value="2"/>
</dbReference>
<evidence type="ECO:0000313" key="4">
    <source>
        <dbReference type="Proteomes" id="UP000543030"/>
    </source>
</evidence>
<reference evidence="3 4" key="1">
    <citation type="submission" date="2020-08" db="EMBL/GenBank/DDBJ databases">
        <title>Genomic Encyclopedia of Type Strains, Phase IV (KMG-IV): sequencing the most valuable type-strain genomes for metagenomic binning, comparative biology and taxonomic classification.</title>
        <authorList>
            <person name="Goeker M."/>
        </authorList>
    </citation>
    <scope>NUCLEOTIDE SEQUENCE [LARGE SCALE GENOMIC DNA]</scope>
    <source>
        <strain evidence="3 4">DSM 18233</strain>
    </source>
</reference>
<proteinExistence type="predicted"/>
<dbReference type="RefSeq" id="WP_184098421.1">
    <property type="nucleotide sequence ID" value="NZ_JACHHN010000002.1"/>
</dbReference>
<dbReference type="Proteomes" id="UP000543030">
    <property type="component" value="Unassembled WGS sequence"/>
</dbReference>
<dbReference type="CDD" id="cd01344">
    <property type="entry name" value="PL2_Passenger_AT"/>
    <property type="match status" value="1"/>
</dbReference>
<dbReference type="InterPro" id="IPR011050">
    <property type="entry name" value="Pectin_lyase_fold/virulence"/>
</dbReference>
<keyword evidence="1" id="KW-0732">Signal</keyword>
<dbReference type="GO" id="GO:0019867">
    <property type="term" value="C:outer membrane"/>
    <property type="evidence" value="ECO:0007669"/>
    <property type="project" value="InterPro"/>
</dbReference>
<protein>
    <submittedName>
        <fullName evidence="3">Fibronectin-binding autotransporter adhesin</fullName>
    </submittedName>
</protein>
<dbReference type="SUPFAM" id="SSF51126">
    <property type="entry name" value="Pectin lyase-like"/>
    <property type="match status" value="1"/>
</dbReference>
<dbReference type="NCBIfam" id="TIGR02601">
    <property type="entry name" value="autotrns_rpt"/>
    <property type="match status" value="1"/>
</dbReference>
<dbReference type="SMART" id="SM00869">
    <property type="entry name" value="Autotransporter"/>
    <property type="match status" value="1"/>
</dbReference>
<evidence type="ECO:0000313" key="3">
    <source>
        <dbReference type="EMBL" id="MBB5190410.1"/>
    </source>
</evidence>
<dbReference type="InterPro" id="IPR012332">
    <property type="entry name" value="Autotransporter_pectin_lyase_C"/>
</dbReference>
<feature type="domain" description="Autotransporter" evidence="2">
    <location>
        <begin position="657"/>
        <end position="939"/>
    </location>
</feature>
<evidence type="ECO:0000259" key="2">
    <source>
        <dbReference type="PROSITE" id="PS51208"/>
    </source>
</evidence>
<dbReference type="PANTHER" id="PTHR35037:SF3">
    <property type="entry name" value="C-TERMINAL REGION OF AIDA-LIKE PROTEIN"/>
    <property type="match status" value="1"/>
</dbReference>
<dbReference type="InterPro" id="IPR013425">
    <property type="entry name" value="Autotrns_rpt"/>
</dbReference>
<dbReference type="Pfam" id="PF03797">
    <property type="entry name" value="Autotransporter"/>
    <property type="match status" value="1"/>
</dbReference>
<dbReference type="PROSITE" id="PS51208">
    <property type="entry name" value="AUTOTRANSPORTER"/>
    <property type="match status" value="1"/>
</dbReference>
<dbReference type="SUPFAM" id="SSF103515">
    <property type="entry name" value="Autotransporter"/>
    <property type="match status" value="1"/>
</dbReference>
<dbReference type="EMBL" id="JACHHN010000002">
    <property type="protein sequence ID" value="MBB5190410.1"/>
    <property type="molecule type" value="Genomic_DNA"/>
</dbReference>
<organism evidence="3 4">
    <name type="scientific">Silvimonas terrae</name>
    <dbReference type="NCBI Taxonomy" id="300266"/>
    <lineage>
        <taxon>Bacteria</taxon>
        <taxon>Pseudomonadati</taxon>
        <taxon>Pseudomonadota</taxon>
        <taxon>Betaproteobacteria</taxon>
        <taxon>Neisseriales</taxon>
        <taxon>Chitinibacteraceae</taxon>
        <taxon>Silvimonas</taxon>
    </lineage>
</organism>
<dbReference type="InterPro" id="IPR051551">
    <property type="entry name" value="Autotransporter_adhesion"/>
</dbReference>
<dbReference type="NCBIfam" id="TIGR01414">
    <property type="entry name" value="autotrans_barl"/>
    <property type="match status" value="1"/>
</dbReference>
<dbReference type="Gene3D" id="2.160.20.20">
    <property type="match status" value="1"/>
</dbReference>
<comment type="caution">
    <text evidence="3">The sequence shown here is derived from an EMBL/GenBank/DDBJ whole genome shotgun (WGS) entry which is preliminary data.</text>
</comment>
<name>A0A840RDH0_9NEIS</name>
<dbReference type="InterPro" id="IPR005546">
    <property type="entry name" value="Autotransporte_beta"/>
</dbReference>
<dbReference type="PANTHER" id="PTHR35037">
    <property type="entry name" value="C-TERMINAL REGION OF AIDA-LIKE PROTEIN"/>
    <property type="match status" value="1"/>
</dbReference>
<dbReference type="InterPro" id="IPR006315">
    <property type="entry name" value="OM_autotransptr_brl_dom"/>
</dbReference>
<gene>
    <name evidence="3" type="ORF">HNQ50_001132</name>
</gene>
<dbReference type="Gene3D" id="2.40.128.130">
    <property type="entry name" value="Autotransporter beta-domain"/>
    <property type="match status" value="1"/>
</dbReference>
<dbReference type="AlphaFoldDB" id="A0A840RDH0"/>
<accession>A0A840RDH0</accession>
<keyword evidence="4" id="KW-1185">Reference proteome</keyword>
<dbReference type="InterPro" id="IPR043990">
    <property type="entry name" value="AC_1"/>
</dbReference>
<dbReference type="InterPro" id="IPR036709">
    <property type="entry name" value="Autotransporte_beta_dom_sf"/>
</dbReference>